<evidence type="ECO:0000313" key="2">
    <source>
        <dbReference type="Proteomes" id="UP000823775"/>
    </source>
</evidence>
<reference evidence="1 2" key="1">
    <citation type="journal article" date="2021" name="BMC Genomics">
        <title>Datura genome reveals duplications of psychoactive alkaloid biosynthetic genes and high mutation rate following tissue culture.</title>
        <authorList>
            <person name="Rajewski A."/>
            <person name="Carter-House D."/>
            <person name="Stajich J."/>
            <person name="Litt A."/>
        </authorList>
    </citation>
    <scope>NUCLEOTIDE SEQUENCE [LARGE SCALE GENOMIC DNA]</scope>
    <source>
        <strain evidence="1">AR-01</strain>
    </source>
</reference>
<feature type="non-terminal residue" evidence="1">
    <location>
        <position position="84"/>
    </location>
</feature>
<protein>
    <submittedName>
        <fullName evidence="1">Uncharacterized protein</fullName>
    </submittedName>
</protein>
<feature type="non-terminal residue" evidence="1">
    <location>
        <position position="1"/>
    </location>
</feature>
<dbReference type="EMBL" id="JACEIK010013837">
    <property type="protein sequence ID" value="MCE3216674.1"/>
    <property type="molecule type" value="Genomic_DNA"/>
</dbReference>
<gene>
    <name evidence="1" type="ORF">HAX54_007486</name>
</gene>
<dbReference type="Proteomes" id="UP000823775">
    <property type="component" value="Unassembled WGS sequence"/>
</dbReference>
<accession>A0ABS8WYT7</accession>
<proteinExistence type="predicted"/>
<comment type="caution">
    <text evidence="1">The sequence shown here is derived from an EMBL/GenBank/DDBJ whole genome shotgun (WGS) entry which is preliminary data.</text>
</comment>
<keyword evidence="2" id="KW-1185">Reference proteome</keyword>
<name>A0ABS8WYT7_DATST</name>
<evidence type="ECO:0000313" key="1">
    <source>
        <dbReference type="EMBL" id="MCE3216674.1"/>
    </source>
</evidence>
<sequence>PGRLIKHTNSFSHHFCLHLAPIGPEYYDEELGWCYRIYLHCPQPSSLHWGSPFENGPIIHTQSVHSSIINTSPVVFFHTCCMGK</sequence>
<organism evidence="1 2">
    <name type="scientific">Datura stramonium</name>
    <name type="common">Jimsonweed</name>
    <name type="synonym">Common thornapple</name>
    <dbReference type="NCBI Taxonomy" id="4076"/>
    <lineage>
        <taxon>Eukaryota</taxon>
        <taxon>Viridiplantae</taxon>
        <taxon>Streptophyta</taxon>
        <taxon>Embryophyta</taxon>
        <taxon>Tracheophyta</taxon>
        <taxon>Spermatophyta</taxon>
        <taxon>Magnoliopsida</taxon>
        <taxon>eudicotyledons</taxon>
        <taxon>Gunneridae</taxon>
        <taxon>Pentapetalae</taxon>
        <taxon>asterids</taxon>
        <taxon>lamiids</taxon>
        <taxon>Solanales</taxon>
        <taxon>Solanaceae</taxon>
        <taxon>Solanoideae</taxon>
        <taxon>Datureae</taxon>
        <taxon>Datura</taxon>
    </lineage>
</organism>